<dbReference type="InterPro" id="IPR017968">
    <property type="entry name" value="Acylphosphatase_CS"/>
</dbReference>
<sequence>MRRVHAVVTGEVQGVGFRYAARARAQELGLAGWVRNLADGSVEVEAEGETGAVERMLAWLDRGPRAARLASVAVTETPVTHATEFTIER</sequence>
<protein>
    <recommendedName>
        <fullName evidence="3 5">Acylphosphatase</fullName>
        <ecNumber evidence="2 5">3.6.1.7</ecNumber>
    </recommendedName>
</protein>
<dbReference type="Proteomes" id="UP001501079">
    <property type="component" value="Unassembled WGS sequence"/>
</dbReference>
<comment type="similarity">
    <text evidence="1 7">Belongs to the acylphosphatase family.</text>
</comment>
<evidence type="ECO:0000256" key="4">
    <source>
        <dbReference type="ARBA" id="ARBA00047645"/>
    </source>
</evidence>
<evidence type="ECO:0000256" key="7">
    <source>
        <dbReference type="RuleBase" id="RU004168"/>
    </source>
</evidence>
<dbReference type="InterPro" id="IPR020456">
    <property type="entry name" value="Acylphosphatase"/>
</dbReference>
<dbReference type="EMBL" id="BAABBW010000003">
    <property type="protein sequence ID" value="GAA4174511.1"/>
    <property type="molecule type" value="Genomic_DNA"/>
</dbReference>
<proteinExistence type="inferred from homology"/>
<comment type="caution">
    <text evidence="9">The sequence shown here is derived from an EMBL/GenBank/DDBJ whole genome shotgun (WGS) entry which is preliminary data.</text>
</comment>
<keyword evidence="5 6" id="KW-0378">Hydrolase</keyword>
<dbReference type="SUPFAM" id="SSF54975">
    <property type="entry name" value="Acylphosphatase/BLUF domain-like"/>
    <property type="match status" value="1"/>
</dbReference>
<dbReference type="PANTHER" id="PTHR47268:SF4">
    <property type="entry name" value="ACYLPHOSPHATASE"/>
    <property type="match status" value="1"/>
</dbReference>
<keyword evidence="10" id="KW-1185">Reference proteome</keyword>
<reference evidence="10" key="1">
    <citation type="journal article" date="2019" name="Int. J. Syst. Evol. Microbiol.">
        <title>The Global Catalogue of Microorganisms (GCM) 10K type strain sequencing project: providing services to taxonomists for standard genome sequencing and annotation.</title>
        <authorList>
            <consortium name="The Broad Institute Genomics Platform"/>
            <consortium name="The Broad Institute Genome Sequencing Center for Infectious Disease"/>
            <person name="Wu L."/>
            <person name="Ma J."/>
        </authorList>
    </citation>
    <scope>NUCLEOTIDE SEQUENCE [LARGE SCALE GENOMIC DNA]</scope>
    <source>
        <strain evidence="10">JCM 17591</strain>
    </source>
</reference>
<evidence type="ECO:0000256" key="2">
    <source>
        <dbReference type="ARBA" id="ARBA00012150"/>
    </source>
</evidence>
<evidence type="ECO:0000256" key="6">
    <source>
        <dbReference type="RuleBase" id="RU000553"/>
    </source>
</evidence>
<comment type="catalytic activity">
    <reaction evidence="4 5 6">
        <text>an acyl phosphate + H2O = a carboxylate + phosphate + H(+)</text>
        <dbReference type="Rhea" id="RHEA:14965"/>
        <dbReference type="ChEBI" id="CHEBI:15377"/>
        <dbReference type="ChEBI" id="CHEBI:15378"/>
        <dbReference type="ChEBI" id="CHEBI:29067"/>
        <dbReference type="ChEBI" id="CHEBI:43474"/>
        <dbReference type="ChEBI" id="CHEBI:59918"/>
        <dbReference type="EC" id="3.6.1.7"/>
    </reaction>
</comment>
<dbReference type="PRINTS" id="PR00112">
    <property type="entry name" value="ACYLPHPHTASE"/>
</dbReference>
<feature type="domain" description="Acylphosphatase-like" evidence="8">
    <location>
        <begin position="3"/>
        <end position="89"/>
    </location>
</feature>
<dbReference type="InterPro" id="IPR001792">
    <property type="entry name" value="Acylphosphatase-like_dom"/>
</dbReference>
<organism evidence="9 10">
    <name type="scientific">Gryllotalpicola koreensis</name>
    <dbReference type="NCBI Taxonomy" id="993086"/>
    <lineage>
        <taxon>Bacteria</taxon>
        <taxon>Bacillati</taxon>
        <taxon>Actinomycetota</taxon>
        <taxon>Actinomycetes</taxon>
        <taxon>Micrococcales</taxon>
        <taxon>Microbacteriaceae</taxon>
        <taxon>Gryllotalpicola</taxon>
    </lineage>
</organism>
<accession>A0ABP8A031</accession>
<dbReference type="PANTHER" id="PTHR47268">
    <property type="entry name" value="ACYLPHOSPHATASE"/>
    <property type="match status" value="1"/>
</dbReference>
<feature type="active site" evidence="5">
    <location>
        <position position="36"/>
    </location>
</feature>
<dbReference type="PROSITE" id="PS00151">
    <property type="entry name" value="ACYLPHOSPHATASE_2"/>
    <property type="match status" value="1"/>
</dbReference>
<evidence type="ECO:0000256" key="5">
    <source>
        <dbReference type="PROSITE-ProRule" id="PRU00520"/>
    </source>
</evidence>
<dbReference type="InterPro" id="IPR036046">
    <property type="entry name" value="Acylphosphatase-like_dom_sf"/>
</dbReference>
<gene>
    <name evidence="9" type="ORF">GCM10022287_18510</name>
</gene>
<dbReference type="PROSITE" id="PS51160">
    <property type="entry name" value="ACYLPHOSPHATASE_3"/>
    <property type="match status" value="1"/>
</dbReference>
<dbReference type="EC" id="3.6.1.7" evidence="2 5"/>
<dbReference type="PROSITE" id="PS00150">
    <property type="entry name" value="ACYLPHOSPHATASE_1"/>
    <property type="match status" value="1"/>
</dbReference>
<evidence type="ECO:0000256" key="1">
    <source>
        <dbReference type="ARBA" id="ARBA00005614"/>
    </source>
</evidence>
<name>A0ABP8A031_9MICO</name>
<feature type="active site" evidence="5">
    <location>
        <position position="18"/>
    </location>
</feature>
<evidence type="ECO:0000313" key="9">
    <source>
        <dbReference type="EMBL" id="GAA4174511.1"/>
    </source>
</evidence>
<dbReference type="RefSeq" id="WP_344753652.1">
    <property type="nucleotide sequence ID" value="NZ_BAABBW010000003.1"/>
</dbReference>
<evidence type="ECO:0000259" key="8">
    <source>
        <dbReference type="PROSITE" id="PS51160"/>
    </source>
</evidence>
<dbReference type="Pfam" id="PF00708">
    <property type="entry name" value="Acylphosphatase"/>
    <property type="match status" value="1"/>
</dbReference>
<evidence type="ECO:0000313" key="10">
    <source>
        <dbReference type="Proteomes" id="UP001501079"/>
    </source>
</evidence>
<evidence type="ECO:0000256" key="3">
    <source>
        <dbReference type="ARBA" id="ARBA00015991"/>
    </source>
</evidence>
<dbReference type="Gene3D" id="3.30.70.100">
    <property type="match status" value="1"/>
</dbReference>